<dbReference type="SUPFAM" id="SSF46785">
    <property type="entry name" value="Winged helix' DNA-binding domain"/>
    <property type="match status" value="1"/>
</dbReference>
<dbReference type="STRING" id="928856.SAMN04488049_111125"/>
<dbReference type="Gene3D" id="1.10.10.10">
    <property type="entry name" value="Winged helix-like DNA-binding domain superfamily/Winged helix DNA-binding domain"/>
    <property type="match status" value="1"/>
</dbReference>
<sequence length="304" mass="33033">MTQESYPNLTTLRQFVEIHNAGGMARAARHLGLTQPALSRNIKKLEAIIGAPLLDRHSRGTDLTAAGQSFLKHASRILLELEHGLEDARKTAGIARNELRIGAGAVFAHAVLPRILPAFDAAMPGYQVTVKTVPFETIEEVLSNRSVDLCIHGIPANASGALITQPIHRARRSILCAPDHPLMGLETPASASDLAAHPFVSFAPDRHQMRDLDRLFRLAMLNPPQIALEVDLLSPALDVLQQGRHLMYGSSLLAEFARDAGICVLDTEFELGQYQIGFSHSASTQLESGAKRLLSIARTTLQQA</sequence>
<dbReference type="CDD" id="cd05466">
    <property type="entry name" value="PBP2_LTTR_substrate"/>
    <property type="match status" value="1"/>
</dbReference>
<dbReference type="PANTHER" id="PTHR30419:SF8">
    <property type="entry name" value="NITROGEN ASSIMILATION TRANSCRIPTIONAL ACTIVATOR-RELATED"/>
    <property type="match status" value="1"/>
</dbReference>
<reference evidence="6 7" key="1">
    <citation type="submission" date="2015-09" db="EMBL/GenBank/DDBJ databases">
        <authorList>
            <consortium name="Swine Surveillance"/>
        </authorList>
    </citation>
    <scope>NUCLEOTIDE SEQUENCE [LARGE SCALE GENOMIC DNA]</scope>
    <source>
        <strain evidence="6 7">CECT 7557</strain>
    </source>
</reference>
<dbReference type="PROSITE" id="PS50931">
    <property type="entry name" value="HTH_LYSR"/>
    <property type="match status" value="1"/>
</dbReference>
<gene>
    <name evidence="6" type="primary">cynR</name>
    <name evidence="6" type="ORF">TRM7557_01464</name>
</gene>
<dbReference type="Pfam" id="PF00126">
    <property type="entry name" value="HTH_1"/>
    <property type="match status" value="1"/>
</dbReference>
<protein>
    <submittedName>
        <fullName evidence="6">Cyn operon transcriptional activator</fullName>
    </submittedName>
</protein>
<dbReference type="PRINTS" id="PR00039">
    <property type="entry name" value="HTHLYSR"/>
</dbReference>
<dbReference type="FunFam" id="1.10.10.10:FF:000001">
    <property type="entry name" value="LysR family transcriptional regulator"/>
    <property type="match status" value="1"/>
</dbReference>
<dbReference type="InterPro" id="IPR036388">
    <property type="entry name" value="WH-like_DNA-bd_sf"/>
</dbReference>
<feature type="domain" description="HTH lysR-type" evidence="5">
    <location>
        <begin position="7"/>
        <end position="64"/>
    </location>
</feature>
<dbReference type="InterPro" id="IPR050950">
    <property type="entry name" value="HTH-type_LysR_regulators"/>
</dbReference>
<keyword evidence="4" id="KW-0804">Transcription</keyword>
<evidence type="ECO:0000256" key="2">
    <source>
        <dbReference type="ARBA" id="ARBA00023015"/>
    </source>
</evidence>
<dbReference type="GO" id="GO:0005829">
    <property type="term" value="C:cytosol"/>
    <property type="evidence" value="ECO:0007669"/>
    <property type="project" value="TreeGrafter"/>
</dbReference>
<dbReference type="SUPFAM" id="SSF53850">
    <property type="entry name" value="Periplasmic binding protein-like II"/>
    <property type="match status" value="1"/>
</dbReference>
<dbReference type="InterPro" id="IPR036390">
    <property type="entry name" value="WH_DNA-bd_sf"/>
</dbReference>
<dbReference type="PANTHER" id="PTHR30419">
    <property type="entry name" value="HTH-TYPE TRANSCRIPTIONAL REGULATOR YBHD"/>
    <property type="match status" value="1"/>
</dbReference>
<organism evidence="6 7">
    <name type="scientific">Tritonibacter multivorans</name>
    <dbReference type="NCBI Taxonomy" id="928856"/>
    <lineage>
        <taxon>Bacteria</taxon>
        <taxon>Pseudomonadati</taxon>
        <taxon>Pseudomonadota</taxon>
        <taxon>Alphaproteobacteria</taxon>
        <taxon>Rhodobacterales</taxon>
        <taxon>Paracoccaceae</taxon>
        <taxon>Tritonibacter</taxon>
    </lineage>
</organism>
<keyword evidence="2" id="KW-0805">Transcription regulation</keyword>
<dbReference type="InterPro" id="IPR000847">
    <property type="entry name" value="LysR_HTH_N"/>
</dbReference>
<accession>A0A0N7LZG7</accession>
<dbReference type="AlphaFoldDB" id="A0A0N7LZG7"/>
<dbReference type="Gene3D" id="3.40.190.290">
    <property type="match status" value="1"/>
</dbReference>
<dbReference type="Pfam" id="PF03466">
    <property type="entry name" value="LysR_substrate"/>
    <property type="match status" value="1"/>
</dbReference>
<keyword evidence="7" id="KW-1185">Reference proteome</keyword>
<comment type="similarity">
    <text evidence="1">Belongs to the LysR transcriptional regulatory family.</text>
</comment>
<evidence type="ECO:0000256" key="1">
    <source>
        <dbReference type="ARBA" id="ARBA00009437"/>
    </source>
</evidence>
<dbReference type="RefSeq" id="WP_058289552.1">
    <property type="nucleotide sequence ID" value="NZ_CYSD01000020.1"/>
</dbReference>
<dbReference type="EMBL" id="CYSD01000020">
    <property type="protein sequence ID" value="CUH77617.1"/>
    <property type="molecule type" value="Genomic_DNA"/>
</dbReference>
<dbReference type="InterPro" id="IPR005119">
    <property type="entry name" value="LysR_subst-bd"/>
</dbReference>
<name>A0A0N7LZG7_9RHOB</name>
<evidence type="ECO:0000259" key="5">
    <source>
        <dbReference type="PROSITE" id="PS50931"/>
    </source>
</evidence>
<evidence type="ECO:0000256" key="4">
    <source>
        <dbReference type="ARBA" id="ARBA00023163"/>
    </source>
</evidence>
<proteinExistence type="inferred from homology"/>
<evidence type="ECO:0000313" key="7">
    <source>
        <dbReference type="Proteomes" id="UP000052022"/>
    </source>
</evidence>
<dbReference type="GO" id="GO:0003677">
    <property type="term" value="F:DNA binding"/>
    <property type="evidence" value="ECO:0007669"/>
    <property type="project" value="UniProtKB-KW"/>
</dbReference>
<dbReference type="Proteomes" id="UP000052022">
    <property type="component" value="Unassembled WGS sequence"/>
</dbReference>
<dbReference type="GO" id="GO:0003700">
    <property type="term" value="F:DNA-binding transcription factor activity"/>
    <property type="evidence" value="ECO:0007669"/>
    <property type="project" value="InterPro"/>
</dbReference>
<keyword evidence="3" id="KW-0238">DNA-binding</keyword>
<evidence type="ECO:0000256" key="3">
    <source>
        <dbReference type="ARBA" id="ARBA00023125"/>
    </source>
</evidence>
<evidence type="ECO:0000313" key="6">
    <source>
        <dbReference type="EMBL" id="CUH77617.1"/>
    </source>
</evidence>